<reference evidence="2" key="1">
    <citation type="journal article" date="2020" name="Microbiol. Resour. Announc.">
        <title>Complete Genome Sequence of Adlercreutzia sp. Strain 8CFCBH1, a Potent Producer of Equol, Isolated from Healthy Japanese Feces.</title>
        <authorList>
            <person name="Ogata Y."/>
            <person name="Sakamoto M."/>
            <person name="Ohkuma M."/>
            <person name="Hattori M."/>
            <person name="Suda W."/>
        </authorList>
    </citation>
    <scope>NUCLEOTIDE SEQUENCE [LARGE SCALE GENOMIC DNA]</scope>
    <source>
        <strain evidence="2">8CFCBH1</strain>
    </source>
</reference>
<keyword evidence="2" id="KW-1185">Reference proteome</keyword>
<evidence type="ECO:0000313" key="2">
    <source>
        <dbReference type="Proteomes" id="UP000501727"/>
    </source>
</evidence>
<accession>A0A6F8SMY8</accession>
<evidence type="ECO:0000313" key="1">
    <source>
        <dbReference type="EMBL" id="BCA89231.1"/>
    </source>
</evidence>
<dbReference type="EMBL" id="AP022829">
    <property type="protein sequence ID" value="BCA89231.1"/>
    <property type="molecule type" value="Genomic_DNA"/>
</dbReference>
<dbReference type="RefSeq" id="WP_173113963.1">
    <property type="nucleotide sequence ID" value="NZ_AP022829.1"/>
</dbReference>
<protein>
    <recommendedName>
        <fullName evidence="3">HipA-like C-terminal domain-containing protein</fullName>
    </recommendedName>
</protein>
<reference evidence="2" key="2">
    <citation type="submission" date="2020-03" db="EMBL/GenBank/DDBJ databases">
        <title>Complete Genome Sequence of Adlercreutzia sp. strain 8CFCBH1 Producing Equol, Isolated from Healthy Japanese Feces.</title>
        <authorList>
            <person name="Ogata Y."/>
            <person name="Sakamoto M."/>
            <person name="Ohkuma M."/>
            <person name="Hattori M."/>
            <person name="Suda W."/>
        </authorList>
    </citation>
    <scope>NUCLEOTIDE SEQUENCE [LARGE SCALE GENOMIC DNA]</scope>
    <source>
        <strain evidence="2">8CFCBH1</strain>
    </source>
</reference>
<name>A0A6F8SMY8_9ACTN</name>
<organism evidence="1 2">
    <name type="scientific">Adlercreutzia hattorii</name>
    <dbReference type="NCBI Taxonomy" id="2707299"/>
    <lineage>
        <taxon>Bacteria</taxon>
        <taxon>Bacillati</taxon>
        <taxon>Actinomycetota</taxon>
        <taxon>Coriobacteriia</taxon>
        <taxon>Eggerthellales</taxon>
        <taxon>Eggerthellaceae</taxon>
        <taxon>Adlercreutzia</taxon>
    </lineage>
</organism>
<dbReference type="Gene3D" id="1.10.1070.20">
    <property type="match status" value="1"/>
</dbReference>
<sequence>MDDLVAELQDFRHLRWDERTTTSGTSGTFPKARAGEGRARRYYKLSCYDSYRGIYGHECVNELLAARVMEHLGIPHARYRLIHGLVVIDGEERETWLNESPSFRAPDERKMAFDLFYDLNRRPGESPFDLARRYGWGPQVAALIIADYLIANRDRHGANIEVIRSPEGSVRLAPLFDSGLSFVFSCYGDEERVRAFDPLSDVNANNYLGTRSLEENLRFVGELVETPLPMPPLGEGRIRALTDGIGHAVSDAHVAKMREMLARRWEHLLAGGIVVESRSDGLSREG</sequence>
<dbReference type="Proteomes" id="UP000501727">
    <property type="component" value="Chromosome"/>
</dbReference>
<proteinExistence type="predicted"/>
<dbReference type="KEGG" id="ahat:ADCFC_18500"/>
<dbReference type="AlphaFoldDB" id="A0A6F8SMY8"/>
<evidence type="ECO:0008006" key="3">
    <source>
        <dbReference type="Google" id="ProtNLM"/>
    </source>
</evidence>
<gene>
    <name evidence="1" type="ORF">ADCFC_17280</name>
</gene>